<dbReference type="InterPro" id="IPR000073">
    <property type="entry name" value="AB_hydrolase_1"/>
</dbReference>
<dbReference type="GO" id="GO:0008233">
    <property type="term" value="F:peptidase activity"/>
    <property type="evidence" value="ECO:0007669"/>
    <property type="project" value="InterPro"/>
</dbReference>
<dbReference type="EMBL" id="SBKO01000002">
    <property type="protein sequence ID" value="RXR19293.1"/>
    <property type="molecule type" value="Genomic_DNA"/>
</dbReference>
<dbReference type="AlphaFoldDB" id="A0A4Q1K2L7"/>
<dbReference type="PIRSF" id="PIRSF005539">
    <property type="entry name" value="Pept_S33_TRI_F1"/>
    <property type="match status" value="1"/>
</dbReference>
<gene>
    <name evidence="6" type="ORF">EQG63_07570</name>
</gene>
<dbReference type="Proteomes" id="UP000290283">
    <property type="component" value="Unassembled WGS sequence"/>
</dbReference>
<feature type="domain" description="AB hydrolase-1" evidence="5">
    <location>
        <begin position="71"/>
        <end position="325"/>
    </location>
</feature>
<feature type="active site" description="Nucleophile" evidence="4">
    <location>
        <position position="148"/>
    </location>
</feature>
<comment type="caution">
    <text evidence="6">The sequence shown here is derived from an EMBL/GenBank/DDBJ whole genome shotgun (WGS) entry which is preliminary data.</text>
</comment>
<dbReference type="Pfam" id="PF00561">
    <property type="entry name" value="Abhydrolase_1"/>
    <property type="match status" value="1"/>
</dbReference>
<evidence type="ECO:0000256" key="3">
    <source>
        <dbReference type="PIRNR" id="PIRNR005539"/>
    </source>
</evidence>
<dbReference type="NCBIfam" id="TIGR01250">
    <property type="entry name" value="pro_imino_pep_2"/>
    <property type="match status" value="1"/>
</dbReference>
<dbReference type="InterPro" id="IPR002410">
    <property type="entry name" value="Peptidase_S33"/>
</dbReference>
<evidence type="ECO:0000256" key="4">
    <source>
        <dbReference type="PIRSR" id="PIRSR005539-1"/>
    </source>
</evidence>
<dbReference type="PANTHER" id="PTHR43798:SF33">
    <property type="entry name" value="HYDROLASE, PUTATIVE (AFU_ORTHOLOGUE AFUA_2G14860)-RELATED"/>
    <property type="match status" value="1"/>
</dbReference>
<dbReference type="OrthoDB" id="9796770at2"/>
<sequence>MKLKLLLCFSLFTVLLSGCKNKEDNCKNDYLDFSQRDDQATGGIKMIPIKTPAGEFKVWTKRVGNNPKIKVLLLHGGPGVTHELYECFDGFFPNEGVEYIYYDQLGSYYSDQPNDTRLWTNERFVEEVEQVRIALGLNKDNFYLLGQSWGGILAMEYAFKYQNNLKGLIISNMMASAPEYNKYAEEVLGPKLPKEVFEQIKTFEKNKDYKNPKYADLLFKYYYTEHILRKPLNEWPEAVNRCFKHMNPNVYIYMQGPSEFGITGDATLKNWDVKDQLKTITVPTLVIGAKHDTMDPKHMEWMSKEVQNGRFLFCANGSHLSQYDDQKTYIPGVIKFLKDVDQNNFHPKK</sequence>
<keyword evidence="2 3" id="KW-0378">Hydrolase</keyword>
<protein>
    <submittedName>
        <fullName evidence="6">Alpha/beta fold hydrolase</fullName>
    </submittedName>
</protein>
<evidence type="ECO:0000313" key="7">
    <source>
        <dbReference type="Proteomes" id="UP000290283"/>
    </source>
</evidence>
<dbReference type="InterPro" id="IPR050266">
    <property type="entry name" value="AB_hydrolase_sf"/>
</dbReference>
<comment type="similarity">
    <text evidence="1 3">Belongs to the peptidase S33 family.</text>
</comment>
<evidence type="ECO:0000256" key="1">
    <source>
        <dbReference type="ARBA" id="ARBA00010088"/>
    </source>
</evidence>
<proteinExistence type="inferred from homology"/>
<evidence type="ECO:0000259" key="5">
    <source>
        <dbReference type="Pfam" id="PF00561"/>
    </source>
</evidence>
<dbReference type="GO" id="GO:0006508">
    <property type="term" value="P:proteolysis"/>
    <property type="evidence" value="ECO:0007669"/>
    <property type="project" value="InterPro"/>
</dbReference>
<dbReference type="PROSITE" id="PS51257">
    <property type="entry name" value="PROKAR_LIPOPROTEIN"/>
    <property type="match status" value="1"/>
</dbReference>
<evidence type="ECO:0000256" key="2">
    <source>
        <dbReference type="ARBA" id="ARBA00022801"/>
    </source>
</evidence>
<reference evidence="7" key="1">
    <citation type="submission" date="2019-01" db="EMBL/GenBank/DDBJ databases">
        <title>Cytophagaceae bacterium strain CAR-16.</title>
        <authorList>
            <person name="Chen W.-M."/>
        </authorList>
    </citation>
    <scope>NUCLEOTIDE SEQUENCE [LARGE SCALE GENOMIC DNA]</scope>
    <source>
        <strain evidence="7">LLJ-11</strain>
    </source>
</reference>
<accession>A0A4Q1K2L7</accession>
<evidence type="ECO:0000313" key="6">
    <source>
        <dbReference type="EMBL" id="RXR19293.1"/>
    </source>
</evidence>
<name>A0A4Q1K2L7_9FLAO</name>
<dbReference type="Gene3D" id="3.40.50.1820">
    <property type="entry name" value="alpha/beta hydrolase"/>
    <property type="match status" value="1"/>
</dbReference>
<dbReference type="PRINTS" id="PR00793">
    <property type="entry name" value="PROAMNOPTASE"/>
</dbReference>
<dbReference type="RefSeq" id="WP_129435751.1">
    <property type="nucleotide sequence ID" value="NZ_SBKO01000002.1"/>
</dbReference>
<dbReference type="InterPro" id="IPR005945">
    <property type="entry name" value="Pro_imino_pep"/>
</dbReference>
<dbReference type="GO" id="GO:0016020">
    <property type="term" value="C:membrane"/>
    <property type="evidence" value="ECO:0007669"/>
    <property type="project" value="TreeGrafter"/>
</dbReference>
<dbReference type="PANTHER" id="PTHR43798">
    <property type="entry name" value="MONOACYLGLYCEROL LIPASE"/>
    <property type="match status" value="1"/>
</dbReference>
<keyword evidence="7" id="KW-1185">Reference proteome</keyword>
<feature type="active site" evidence="4">
    <location>
        <position position="292"/>
    </location>
</feature>
<feature type="active site" description="Proton donor" evidence="4">
    <location>
        <position position="319"/>
    </location>
</feature>
<organism evidence="6 7">
    <name type="scientific">Flavobacterium amnicola</name>
    <dbReference type="NCBI Taxonomy" id="2506422"/>
    <lineage>
        <taxon>Bacteria</taxon>
        <taxon>Pseudomonadati</taxon>
        <taxon>Bacteroidota</taxon>
        <taxon>Flavobacteriia</taxon>
        <taxon>Flavobacteriales</taxon>
        <taxon>Flavobacteriaceae</taxon>
        <taxon>Flavobacterium</taxon>
    </lineage>
</organism>
<dbReference type="InterPro" id="IPR029058">
    <property type="entry name" value="AB_hydrolase_fold"/>
</dbReference>
<dbReference type="SUPFAM" id="SSF53474">
    <property type="entry name" value="alpha/beta-Hydrolases"/>
    <property type="match status" value="1"/>
</dbReference>